<organism evidence="1 2">
    <name type="scientific">Marasmius oreades</name>
    <name type="common">fairy-ring Marasmius</name>
    <dbReference type="NCBI Taxonomy" id="181124"/>
    <lineage>
        <taxon>Eukaryota</taxon>
        <taxon>Fungi</taxon>
        <taxon>Dikarya</taxon>
        <taxon>Basidiomycota</taxon>
        <taxon>Agaricomycotina</taxon>
        <taxon>Agaricomycetes</taxon>
        <taxon>Agaricomycetidae</taxon>
        <taxon>Agaricales</taxon>
        <taxon>Marasmiineae</taxon>
        <taxon>Marasmiaceae</taxon>
        <taxon>Marasmius</taxon>
    </lineage>
</organism>
<sequence>MVGIIRHLSRHRGTIYTNSFDLHGHDLSEDEGVLQHMVSSCPLFPNGLYTPPPEVFMMSAILERPEGYLSQPNAANESDEDMGSGLFDDESMDTLLRIQAPKGSLSNHLQGSPGHPLRNAERTPITIVELQLHVTWYSIVKADRRVQLIMKADVHNSSMYTLLPGNANIYVDGSFISKSRIPSVSPWEHFGCALGIGPSVRIT</sequence>
<proteinExistence type="predicted"/>
<accession>A0A9P7V0S2</accession>
<dbReference type="PANTHER" id="PTHR31005:SF8">
    <property type="entry name" value="DUF4139 DOMAIN-CONTAINING PROTEIN"/>
    <property type="match status" value="1"/>
</dbReference>
<dbReference type="InterPro" id="IPR011935">
    <property type="entry name" value="CHP02231"/>
</dbReference>
<dbReference type="EMBL" id="CM032181">
    <property type="protein sequence ID" value="KAG7098163.1"/>
    <property type="molecule type" value="Genomic_DNA"/>
</dbReference>
<reference evidence="1" key="1">
    <citation type="journal article" date="2021" name="Genome Biol. Evol.">
        <title>The assembled and annotated genome of the fairy-ring fungus Marasmius oreades.</title>
        <authorList>
            <person name="Hiltunen M."/>
            <person name="Ament-Velasquez S.L."/>
            <person name="Johannesson H."/>
        </authorList>
    </citation>
    <scope>NUCLEOTIDE SEQUENCE</scope>
    <source>
        <strain evidence="1">03SP1</strain>
    </source>
</reference>
<keyword evidence="2" id="KW-1185">Reference proteome</keyword>
<dbReference type="OrthoDB" id="10068793at2759"/>
<evidence type="ECO:0000313" key="1">
    <source>
        <dbReference type="EMBL" id="KAG7098163.1"/>
    </source>
</evidence>
<dbReference type="AlphaFoldDB" id="A0A9P7V0S2"/>
<dbReference type="RefSeq" id="XP_043014633.1">
    <property type="nucleotide sequence ID" value="XM_043145933.1"/>
</dbReference>
<dbReference type="PANTHER" id="PTHR31005">
    <property type="entry name" value="DUF4139 DOMAIN-CONTAINING PROTEIN"/>
    <property type="match status" value="1"/>
</dbReference>
<dbReference type="KEGG" id="more:E1B28_000132"/>
<dbReference type="Proteomes" id="UP001049176">
    <property type="component" value="Chromosome 1"/>
</dbReference>
<name>A0A9P7V0S2_9AGAR</name>
<dbReference type="GeneID" id="66069208"/>
<protein>
    <submittedName>
        <fullName evidence="1">Uncharacterized protein</fullName>
    </submittedName>
</protein>
<comment type="caution">
    <text evidence="1">The sequence shown here is derived from an EMBL/GenBank/DDBJ whole genome shotgun (WGS) entry which is preliminary data.</text>
</comment>
<gene>
    <name evidence="1" type="ORF">E1B28_000132</name>
</gene>
<evidence type="ECO:0000313" key="2">
    <source>
        <dbReference type="Proteomes" id="UP001049176"/>
    </source>
</evidence>